<keyword evidence="5 7" id="KW-1133">Transmembrane helix</keyword>
<dbReference type="PANTHER" id="PTHR42709">
    <property type="entry name" value="ALKALINE PHOSPHATASE LIKE PROTEIN"/>
    <property type="match status" value="1"/>
</dbReference>
<evidence type="ECO:0000256" key="2">
    <source>
        <dbReference type="ARBA" id="ARBA00010792"/>
    </source>
</evidence>
<keyword evidence="3" id="KW-1003">Cell membrane</keyword>
<keyword evidence="6 7" id="KW-0472">Membrane</keyword>
<reference evidence="9 10" key="1">
    <citation type="submission" date="2023-12" db="EMBL/GenBank/DDBJ databases">
        <title>Whole genome sequencing of Paenibacillus phoenicis isolated from the Phoenix Mars Lander spacecraft assembly facility.</title>
        <authorList>
            <person name="Garcia A."/>
            <person name="Venkateswaran K."/>
        </authorList>
    </citation>
    <scope>NUCLEOTIDE SEQUENCE [LARGE SCALE GENOMIC DNA]</scope>
    <source>
        <strain evidence="9 10">3PO2SA</strain>
    </source>
</reference>
<dbReference type="Pfam" id="PF09335">
    <property type="entry name" value="VTT_dom"/>
    <property type="match status" value="1"/>
</dbReference>
<comment type="similarity">
    <text evidence="2">Belongs to the DedA family.</text>
</comment>
<comment type="caution">
    <text evidence="9">The sequence shown here is derived from an EMBL/GenBank/DDBJ whole genome shotgun (WGS) entry which is preliminary data.</text>
</comment>
<evidence type="ECO:0000256" key="6">
    <source>
        <dbReference type="ARBA" id="ARBA00023136"/>
    </source>
</evidence>
<evidence type="ECO:0000256" key="3">
    <source>
        <dbReference type="ARBA" id="ARBA00022475"/>
    </source>
</evidence>
<organism evidence="9 10">
    <name type="scientific">Paenibacillus phoenicis</name>
    <dbReference type="NCBI Taxonomy" id="554117"/>
    <lineage>
        <taxon>Bacteria</taxon>
        <taxon>Bacillati</taxon>
        <taxon>Bacillota</taxon>
        <taxon>Bacilli</taxon>
        <taxon>Bacillales</taxon>
        <taxon>Paenibacillaceae</taxon>
        <taxon>Paenibacillus</taxon>
    </lineage>
</organism>
<feature type="transmembrane region" description="Helical" evidence="7">
    <location>
        <begin position="51"/>
        <end position="75"/>
    </location>
</feature>
<dbReference type="InterPro" id="IPR032816">
    <property type="entry name" value="VTT_dom"/>
</dbReference>
<keyword evidence="4 7" id="KW-0812">Transmembrane</keyword>
<protein>
    <submittedName>
        <fullName evidence="9">DedA family protein</fullName>
    </submittedName>
</protein>
<proteinExistence type="inferred from homology"/>
<evidence type="ECO:0000313" key="10">
    <source>
        <dbReference type="Proteomes" id="UP001292216"/>
    </source>
</evidence>
<dbReference type="EMBL" id="JAYERP010000001">
    <property type="protein sequence ID" value="MEA3569833.1"/>
    <property type="molecule type" value="Genomic_DNA"/>
</dbReference>
<feature type="transmembrane region" description="Helical" evidence="7">
    <location>
        <begin position="12"/>
        <end position="31"/>
    </location>
</feature>
<evidence type="ECO:0000256" key="7">
    <source>
        <dbReference type="SAM" id="Phobius"/>
    </source>
</evidence>
<gene>
    <name evidence="9" type="ORF">U9M73_07450</name>
</gene>
<evidence type="ECO:0000313" key="9">
    <source>
        <dbReference type="EMBL" id="MEA3569833.1"/>
    </source>
</evidence>
<dbReference type="InterPro" id="IPR051311">
    <property type="entry name" value="DedA_domain"/>
</dbReference>
<evidence type="ECO:0000256" key="4">
    <source>
        <dbReference type="ARBA" id="ARBA00022692"/>
    </source>
</evidence>
<dbReference type="RefSeq" id="WP_323076695.1">
    <property type="nucleotide sequence ID" value="NZ_CBCSKM010000003.1"/>
</dbReference>
<accession>A0ABU5PIP1</accession>
<evidence type="ECO:0000256" key="5">
    <source>
        <dbReference type="ARBA" id="ARBA00022989"/>
    </source>
</evidence>
<keyword evidence="10" id="KW-1185">Reference proteome</keyword>
<evidence type="ECO:0000256" key="1">
    <source>
        <dbReference type="ARBA" id="ARBA00004651"/>
    </source>
</evidence>
<feature type="domain" description="VTT" evidence="8">
    <location>
        <begin position="30"/>
        <end position="160"/>
    </location>
</feature>
<comment type="subcellular location">
    <subcellularLocation>
        <location evidence="1">Cell membrane</location>
        <topology evidence="1">Multi-pass membrane protein</topology>
    </subcellularLocation>
</comment>
<sequence length="211" mass="23907">MENWITDFMERFGYFGVFLLIALENVFPPIPSEVILTFGGFMTTYTSLTPAGVIVFSTLGSVFGAVILYGIGYLVNVDRLEGWIDRYGRFLRLKKEDVRRADAWFDRYGYRTVLFCRMVPLIRSLISIPAGMSKMKFGLFLLFTTIGTLIWNVALVLLGAAVGGSWSEIVAFMDVYSHIAYAVIALGVLLVGFLWLRRRKKEQSGNIKIER</sequence>
<dbReference type="PANTHER" id="PTHR42709:SF6">
    <property type="entry name" value="UNDECAPRENYL PHOSPHATE TRANSPORTER A"/>
    <property type="match status" value="1"/>
</dbReference>
<feature type="transmembrane region" description="Helical" evidence="7">
    <location>
        <begin position="137"/>
        <end position="163"/>
    </location>
</feature>
<feature type="transmembrane region" description="Helical" evidence="7">
    <location>
        <begin position="175"/>
        <end position="196"/>
    </location>
</feature>
<evidence type="ECO:0000259" key="8">
    <source>
        <dbReference type="Pfam" id="PF09335"/>
    </source>
</evidence>
<dbReference type="Proteomes" id="UP001292216">
    <property type="component" value="Unassembled WGS sequence"/>
</dbReference>
<name>A0ABU5PIP1_9BACL</name>